<reference evidence="1 2" key="1">
    <citation type="submission" date="2018-03" db="EMBL/GenBank/DDBJ databases">
        <title>Genomic Encyclopedia of Archaeal and Bacterial Type Strains, Phase II (KMG-II): from individual species to whole genera.</title>
        <authorList>
            <person name="Goeker M."/>
        </authorList>
    </citation>
    <scope>NUCLEOTIDE SEQUENCE [LARGE SCALE GENOMIC DNA]</scope>
    <source>
        <strain evidence="1 2">DSM 45601</strain>
    </source>
</reference>
<sequence>MRDPDRLGTVRLPGGRTLGWAEWGPRDGRPVLFFSGAAMGRGLGFGGGAPARLGVRLIAVERPGIGASEPEPGRSLADWPGDVRGLAEGLGLGAFSIVGFSQGAPFVLACAAAGVCAAAAVVSGQDDLGSPALAGLLDPGVAGMIQAARADPAGFEAAVADDADAESMWRLVAAGSSPTDLAVYTEPAFAAAYRACLAEGFAQGPGGYARDLALCFGRWPMDLGAIGVPVDLWYGALDTSPVHSPDHGAALAARIPAARRHLLPDAGGSLLWTHSDRVLAALLERADEGQPAVPSP</sequence>
<gene>
    <name evidence="1" type="ORF">CLV72_104481</name>
</gene>
<evidence type="ECO:0000313" key="1">
    <source>
        <dbReference type="EMBL" id="PRX98901.1"/>
    </source>
</evidence>
<dbReference type="InterPro" id="IPR050471">
    <property type="entry name" value="AB_hydrolase"/>
</dbReference>
<comment type="caution">
    <text evidence="1">The sequence shown here is derived from an EMBL/GenBank/DDBJ whole genome shotgun (WGS) entry which is preliminary data.</text>
</comment>
<proteinExistence type="predicted"/>
<dbReference type="EMBL" id="PVZC01000004">
    <property type="protein sequence ID" value="PRX98901.1"/>
    <property type="molecule type" value="Genomic_DNA"/>
</dbReference>
<name>A0A2T0Q5B2_9ACTN</name>
<organism evidence="1 2">
    <name type="scientific">Allonocardiopsis opalescens</name>
    <dbReference type="NCBI Taxonomy" id="1144618"/>
    <lineage>
        <taxon>Bacteria</taxon>
        <taxon>Bacillati</taxon>
        <taxon>Actinomycetota</taxon>
        <taxon>Actinomycetes</taxon>
        <taxon>Streptosporangiales</taxon>
        <taxon>Allonocardiopsis</taxon>
    </lineage>
</organism>
<dbReference type="Proteomes" id="UP000237846">
    <property type="component" value="Unassembled WGS sequence"/>
</dbReference>
<dbReference type="InterPro" id="IPR029058">
    <property type="entry name" value="AB_hydrolase_fold"/>
</dbReference>
<dbReference type="PANTHER" id="PTHR43433">
    <property type="entry name" value="HYDROLASE, ALPHA/BETA FOLD FAMILY PROTEIN"/>
    <property type="match status" value="1"/>
</dbReference>
<accession>A0A2T0Q5B2</accession>
<evidence type="ECO:0000313" key="2">
    <source>
        <dbReference type="Proteomes" id="UP000237846"/>
    </source>
</evidence>
<dbReference type="PANTHER" id="PTHR43433:SF10">
    <property type="entry name" value="AB HYDROLASE-1 DOMAIN-CONTAINING PROTEIN"/>
    <property type="match status" value="1"/>
</dbReference>
<dbReference type="SUPFAM" id="SSF53474">
    <property type="entry name" value="alpha/beta-Hydrolases"/>
    <property type="match status" value="1"/>
</dbReference>
<dbReference type="Gene3D" id="3.40.50.1820">
    <property type="entry name" value="alpha/beta hydrolase"/>
    <property type="match status" value="1"/>
</dbReference>
<protein>
    <submittedName>
        <fullName evidence="1">Pimeloyl-ACP methyl ester carboxylesterase</fullName>
    </submittedName>
</protein>
<dbReference type="AlphaFoldDB" id="A0A2T0Q5B2"/>
<keyword evidence="2" id="KW-1185">Reference proteome</keyword>